<evidence type="ECO:0000256" key="1">
    <source>
        <dbReference type="ARBA" id="ARBA00022723"/>
    </source>
</evidence>
<gene>
    <name evidence="4" type="ORF">ACFOUW_06120</name>
</gene>
<dbReference type="PIRSF" id="PIRSF037238">
    <property type="entry name" value="Carboxypeptidase_G2"/>
    <property type="match status" value="1"/>
</dbReference>
<dbReference type="InterPro" id="IPR050072">
    <property type="entry name" value="Peptidase_M20A"/>
</dbReference>
<dbReference type="Proteomes" id="UP001595699">
    <property type="component" value="Unassembled WGS sequence"/>
</dbReference>
<dbReference type="EMBL" id="JBHRZH010000005">
    <property type="protein sequence ID" value="MFC3760404.1"/>
    <property type="molecule type" value="Genomic_DNA"/>
</dbReference>
<dbReference type="SUPFAM" id="SSF53187">
    <property type="entry name" value="Zn-dependent exopeptidases"/>
    <property type="match status" value="1"/>
</dbReference>
<organism evidence="4 5">
    <name type="scientific">Tenggerimyces flavus</name>
    <dbReference type="NCBI Taxonomy" id="1708749"/>
    <lineage>
        <taxon>Bacteria</taxon>
        <taxon>Bacillati</taxon>
        <taxon>Actinomycetota</taxon>
        <taxon>Actinomycetes</taxon>
        <taxon>Propionibacteriales</taxon>
        <taxon>Nocardioidaceae</taxon>
        <taxon>Tenggerimyces</taxon>
    </lineage>
</organism>
<dbReference type="PANTHER" id="PTHR43808:SF9">
    <property type="entry name" value="BLL0789 PROTEIN"/>
    <property type="match status" value="1"/>
</dbReference>
<dbReference type="Pfam" id="PF01546">
    <property type="entry name" value="Peptidase_M20"/>
    <property type="match status" value="1"/>
</dbReference>
<accession>A0ABV7Y8M7</accession>
<proteinExistence type="predicted"/>
<dbReference type="InterPro" id="IPR017150">
    <property type="entry name" value="Pept_M20_glutamate_carboxypep"/>
</dbReference>
<protein>
    <submittedName>
        <fullName evidence="4">M20/M25/M40 family metallo-hydrolase</fullName>
    </submittedName>
</protein>
<name>A0ABV7Y8M7_9ACTN</name>
<sequence>MLPFAEIARTAADQLDFVREQVRTYALAESPTRELEALAACADLVVAGHADTGGRTRRVPSANGDHLVTTWGPDNGEHLLLVGHYDTVWPIGRLPYVDDGERIAGPGVYDMKSGLVVIEAALKTLALLGIPLTRQVRLVVIADEEIGSPTGRAVVEAELAGAVAVLGFESPHPGGVLKSGRRGSTRVRLNVEGREAHAALDPDKGVSAIDELVDQLAAVRKLIPDDGTTLANVGTIAGGGRANVIAGSASAELGLRFTTLEAEQRVLRALDALSPVREGANVTVVRLSHRPAWSPPEPNPLLNKVIEVGAALGQEISGKPAAGAGDTNLTGAAGVPTLDGFGPHGQGAHAPDESVVVSTIPDRIALTAALLASL</sequence>
<keyword evidence="1" id="KW-0479">Metal-binding</keyword>
<dbReference type="Gene3D" id="3.40.630.10">
    <property type="entry name" value="Zn peptidases"/>
    <property type="match status" value="1"/>
</dbReference>
<evidence type="ECO:0000313" key="5">
    <source>
        <dbReference type="Proteomes" id="UP001595699"/>
    </source>
</evidence>
<keyword evidence="2" id="KW-0378">Hydrolase</keyword>
<dbReference type="Gene3D" id="3.30.70.360">
    <property type="match status" value="1"/>
</dbReference>
<feature type="domain" description="Peptidase M20 dimerisation" evidence="3">
    <location>
        <begin position="180"/>
        <end position="272"/>
    </location>
</feature>
<evidence type="ECO:0000256" key="2">
    <source>
        <dbReference type="ARBA" id="ARBA00022801"/>
    </source>
</evidence>
<dbReference type="PANTHER" id="PTHR43808">
    <property type="entry name" value="ACETYLORNITHINE DEACETYLASE"/>
    <property type="match status" value="1"/>
</dbReference>
<evidence type="ECO:0000259" key="3">
    <source>
        <dbReference type="Pfam" id="PF07687"/>
    </source>
</evidence>
<dbReference type="Pfam" id="PF07687">
    <property type="entry name" value="M20_dimer"/>
    <property type="match status" value="1"/>
</dbReference>
<dbReference type="InterPro" id="IPR036264">
    <property type="entry name" value="Bact_exopeptidase_dim_dom"/>
</dbReference>
<comment type="caution">
    <text evidence="4">The sequence shown here is derived from an EMBL/GenBank/DDBJ whole genome shotgun (WGS) entry which is preliminary data.</text>
</comment>
<evidence type="ECO:0000313" key="4">
    <source>
        <dbReference type="EMBL" id="MFC3760404.1"/>
    </source>
</evidence>
<dbReference type="SUPFAM" id="SSF55031">
    <property type="entry name" value="Bacterial exopeptidase dimerisation domain"/>
    <property type="match status" value="1"/>
</dbReference>
<reference evidence="5" key="1">
    <citation type="journal article" date="2019" name="Int. J. Syst. Evol. Microbiol.">
        <title>The Global Catalogue of Microorganisms (GCM) 10K type strain sequencing project: providing services to taxonomists for standard genome sequencing and annotation.</title>
        <authorList>
            <consortium name="The Broad Institute Genomics Platform"/>
            <consortium name="The Broad Institute Genome Sequencing Center for Infectious Disease"/>
            <person name="Wu L."/>
            <person name="Ma J."/>
        </authorList>
    </citation>
    <scope>NUCLEOTIDE SEQUENCE [LARGE SCALE GENOMIC DNA]</scope>
    <source>
        <strain evidence="5">CGMCC 4.7241</strain>
    </source>
</reference>
<dbReference type="InterPro" id="IPR011650">
    <property type="entry name" value="Peptidase_M20_dimer"/>
</dbReference>
<dbReference type="RefSeq" id="WP_205122547.1">
    <property type="nucleotide sequence ID" value="NZ_JAFBCM010000001.1"/>
</dbReference>
<dbReference type="InterPro" id="IPR002933">
    <property type="entry name" value="Peptidase_M20"/>
</dbReference>
<keyword evidence="5" id="KW-1185">Reference proteome</keyword>